<evidence type="ECO:0000313" key="11">
    <source>
        <dbReference type="EMBL" id="GIY82854.1"/>
    </source>
</evidence>
<keyword evidence="6" id="KW-0722">Serine protease inhibitor</keyword>
<dbReference type="GO" id="GO:0004867">
    <property type="term" value="F:serine-type endopeptidase inhibitor activity"/>
    <property type="evidence" value="ECO:0007669"/>
    <property type="project" value="UniProtKB-KW"/>
</dbReference>
<dbReference type="SUPFAM" id="SSF56574">
    <property type="entry name" value="Serpins"/>
    <property type="match status" value="1"/>
</dbReference>
<reference evidence="10 12" key="1">
    <citation type="submission" date="2021-06" db="EMBL/GenBank/DDBJ databases">
        <title>Caerostris darwini draft genome.</title>
        <authorList>
            <person name="Kono N."/>
            <person name="Arakawa K."/>
        </authorList>
    </citation>
    <scope>NUCLEOTIDE SEQUENCE [LARGE SCALE GENOMIC DNA]</scope>
</reference>
<dbReference type="Gene3D" id="3.30.497.10">
    <property type="entry name" value="Antithrombin, subunit I, domain 2"/>
    <property type="match status" value="1"/>
</dbReference>
<comment type="caution">
    <text evidence="10">The sequence shown here is derived from an EMBL/GenBank/DDBJ whole genome shotgun (WGS) entry which is preliminary data.</text>
</comment>
<keyword evidence="12" id="KW-1185">Reference proteome</keyword>
<evidence type="ECO:0000313" key="10">
    <source>
        <dbReference type="EMBL" id="GIY80451.1"/>
    </source>
</evidence>
<organism evidence="10 12">
    <name type="scientific">Caerostris darwini</name>
    <dbReference type="NCBI Taxonomy" id="1538125"/>
    <lineage>
        <taxon>Eukaryota</taxon>
        <taxon>Metazoa</taxon>
        <taxon>Ecdysozoa</taxon>
        <taxon>Arthropoda</taxon>
        <taxon>Chelicerata</taxon>
        <taxon>Arachnida</taxon>
        <taxon>Araneae</taxon>
        <taxon>Araneomorphae</taxon>
        <taxon>Entelegynae</taxon>
        <taxon>Araneoidea</taxon>
        <taxon>Araneidae</taxon>
        <taxon>Caerostris</taxon>
    </lineage>
</organism>
<name>A0AAV4WC81_9ARAC</name>
<evidence type="ECO:0000256" key="5">
    <source>
        <dbReference type="ARBA" id="ARBA00022729"/>
    </source>
</evidence>
<dbReference type="Proteomes" id="UP001054837">
    <property type="component" value="Unassembled WGS sequence"/>
</dbReference>
<evidence type="ECO:0000313" key="12">
    <source>
        <dbReference type="Proteomes" id="UP001054837"/>
    </source>
</evidence>
<evidence type="ECO:0000259" key="9">
    <source>
        <dbReference type="SMART" id="SM00093"/>
    </source>
</evidence>
<dbReference type="EMBL" id="BPLQ01014745">
    <property type="protein sequence ID" value="GIY82854.1"/>
    <property type="molecule type" value="Genomic_DNA"/>
</dbReference>
<dbReference type="PANTHER" id="PTHR11461:SF211">
    <property type="entry name" value="GH10112P-RELATED"/>
    <property type="match status" value="1"/>
</dbReference>
<dbReference type="PANTHER" id="PTHR11461">
    <property type="entry name" value="SERINE PROTEASE INHIBITOR, SERPIN"/>
    <property type="match status" value="1"/>
</dbReference>
<sequence>MESEISKKDAEKLALANNYMGLLLNNLFVKEETNVVFSPFSISIALAMLFYGARNETAEEIRNVIGYKFANVKDDKPKAYFQKFLNELDNISDSYTLTCANTVVSDKEFKVKRKYISLLEEYFKAFFQEADFNNEIAEVVKLINEWVSKKTCGMIPTFLESLDPSTVMVILNAVYFKGSWMHQFDKDKTSLQRFYNKGKNGKKVEMMHLTNDFSFVEKESFKALQLPYKGEEISMLILLPNLKNGLEKLETSLTPNFVQDLTQEMINRKVEVALPKFKLEYFKALKKFFISLGLKRPFGAAQLSISDCGGVRVTEIIHKAVIEVNEEGSEAAAATAIIMGRCLRPKPIIEKFIADHPFMFVIYNSQNNLILFMGRVNELK</sequence>
<dbReference type="AlphaFoldDB" id="A0AAV4WC81"/>
<keyword evidence="4" id="KW-0646">Protease inhibitor</keyword>
<dbReference type="InterPro" id="IPR023795">
    <property type="entry name" value="Serpin_CS"/>
</dbReference>
<dbReference type="FunFam" id="3.30.497.10:FF:000031">
    <property type="entry name" value="Putative salivary serpin"/>
    <property type="match status" value="1"/>
</dbReference>
<dbReference type="PROSITE" id="PS00284">
    <property type="entry name" value="SERPIN"/>
    <property type="match status" value="1"/>
</dbReference>
<evidence type="ECO:0000256" key="3">
    <source>
        <dbReference type="ARBA" id="ARBA00022525"/>
    </source>
</evidence>
<dbReference type="SMART" id="SM00093">
    <property type="entry name" value="SERPIN"/>
    <property type="match status" value="1"/>
</dbReference>
<dbReference type="EMBL" id="BPLQ01014509">
    <property type="protein sequence ID" value="GIY80451.1"/>
    <property type="molecule type" value="Genomic_DNA"/>
</dbReference>
<dbReference type="InterPro" id="IPR023796">
    <property type="entry name" value="Serpin_dom"/>
</dbReference>
<dbReference type="CDD" id="cd19577">
    <property type="entry name" value="serpinJ_IRS-2-like"/>
    <property type="match status" value="1"/>
</dbReference>
<evidence type="ECO:0000256" key="6">
    <source>
        <dbReference type="ARBA" id="ARBA00022900"/>
    </source>
</evidence>
<proteinExistence type="inferred from homology"/>
<dbReference type="InterPro" id="IPR042185">
    <property type="entry name" value="Serpin_sf_2"/>
</dbReference>
<evidence type="ECO:0000256" key="2">
    <source>
        <dbReference type="ARBA" id="ARBA00009500"/>
    </source>
</evidence>
<protein>
    <submittedName>
        <fullName evidence="11">Serpin B6</fullName>
    </submittedName>
</protein>
<dbReference type="GO" id="GO:0005615">
    <property type="term" value="C:extracellular space"/>
    <property type="evidence" value="ECO:0007669"/>
    <property type="project" value="InterPro"/>
</dbReference>
<gene>
    <name evidence="11" type="primary">SERPINB6</name>
    <name evidence="11" type="ORF">CDAR_305041</name>
    <name evidence="10" type="ORF">CDAR_596541</name>
</gene>
<dbReference type="Pfam" id="PF00079">
    <property type="entry name" value="Serpin"/>
    <property type="match status" value="1"/>
</dbReference>
<keyword evidence="7" id="KW-0325">Glycoprotein</keyword>
<dbReference type="InterPro" id="IPR036186">
    <property type="entry name" value="Serpin_sf"/>
</dbReference>
<evidence type="ECO:0000256" key="8">
    <source>
        <dbReference type="RuleBase" id="RU000411"/>
    </source>
</evidence>
<feature type="domain" description="Serpin" evidence="9">
    <location>
        <begin position="23"/>
        <end position="379"/>
    </location>
</feature>
<comment type="subcellular location">
    <subcellularLocation>
        <location evidence="1">Secreted</location>
    </subcellularLocation>
</comment>
<accession>A0AAV4WC81</accession>
<keyword evidence="3" id="KW-0964">Secreted</keyword>
<dbReference type="InterPro" id="IPR000215">
    <property type="entry name" value="Serpin_fam"/>
</dbReference>
<evidence type="ECO:0000256" key="1">
    <source>
        <dbReference type="ARBA" id="ARBA00004613"/>
    </source>
</evidence>
<evidence type="ECO:0000256" key="4">
    <source>
        <dbReference type="ARBA" id="ARBA00022690"/>
    </source>
</evidence>
<keyword evidence="5" id="KW-0732">Signal</keyword>
<dbReference type="InterPro" id="IPR042178">
    <property type="entry name" value="Serpin_sf_1"/>
</dbReference>
<dbReference type="Gene3D" id="2.30.39.10">
    <property type="entry name" value="Alpha-1-antitrypsin, domain 1"/>
    <property type="match status" value="1"/>
</dbReference>
<evidence type="ECO:0000256" key="7">
    <source>
        <dbReference type="ARBA" id="ARBA00023180"/>
    </source>
</evidence>
<comment type="similarity">
    <text evidence="2 8">Belongs to the serpin family.</text>
</comment>